<dbReference type="Pfam" id="PF00850">
    <property type="entry name" value="Hist_deacetyl"/>
    <property type="match status" value="1"/>
</dbReference>
<dbReference type="VEuPathDB" id="FungiDB:DIURU_004213"/>
<feature type="compositionally biased region" description="Basic and acidic residues" evidence="11">
    <location>
        <begin position="8"/>
        <end position="17"/>
    </location>
</feature>
<comment type="function">
    <text evidence="10">Responsible for the deacetylation of lysine residues on the N-terminal part of the core histones (H2A, H2B, H3 and H4). Histone deacetylation gives a tag for epigenetic repression and plays an important role in transcriptional regulation, cell cycle progression and developmental events.</text>
</comment>
<protein>
    <recommendedName>
        <fullName evidence="10">Histone deacetylase</fullName>
        <ecNumber evidence="10">3.5.1.98</ecNumber>
    </recommendedName>
</protein>
<dbReference type="FunFam" id="3.40.800.20:FF:000005">
    <property type="entry name" value="histone deacetylase 6"/>
    <property type="match status" value="1"/>
</dbReference>
<evidence type="ECO:0000256" key="5">
    <source>
        <dbReference type="ARBA" id="ARBA00022853"/>
    </source>
</evidence>
<keyword evidence="15" id="KW-1185">Reference proteome</keyword>
<dbReference type="OrthoDB" id="424012at2759"/>
<keyword evidence="8 10" id="KW-0539">Nucleus</keyword>
<keyword evidence="3 10" id="KW-0678">Repressor</keyword>
<dbReference type="EC" id="3.5.1.98" evidence="10"/>
<dbReference type="PANTHER" id="PTHR10625:SF5">
    <property type="entry name" value="HISTONE DEACETYLASE"/>
    <property type="match status" value="1"/>
</dbReference>
<dbReference type="Pfam" id="PF09757">
    <property type="entry name" value="Arb2-like"/>
    <property type="match status" value="1"/>
</dbReference>
<evidence type="ECO:0000256" key="4">
    <source>
        <dbReference type="ARBA" id="ARBA00022801"/>
    </source>
</evidence>
<dbReference type="PRINTS" id="PR01270">
    <property type="entry name" value="HDASUPER"/>
</dbReference>
<dbReference type="GO" id="GO:0000118">
    <property type="term" value="C:histone deacetylase complex"/>
    <property type="evidence" value="ECO:0007669"/>
    <property type="project" value="TreeGrafter"/>
</dbReference>
<dbReference type="AlphaFoldDB" id="A0A642UI70"/>
<feature type="region of interest" description="Disordered" evidence="11">
    <location>
        <begin position="1"/>
        <end position="24"/>
    </location>
</feature>
<comment type="caution">
    <text evidence="14">The sequence shown here is derived from an EMBL/GenBank/DDBJ whole genome shotgun (WGS) entry which is preliminary data.</text>
</comment>
<evidence type="ECO:0000259" key="13">
    <source>
        <dbReference type="Pfam" id="PF09757"/>
    </source>
</evidence>
<dbReference type="SUPFAM" id="SSF52768">
    <property type="entry name" value="Arginase/deacetylase"/>
    <property type="match status" value="1"/>
</dbReference>
<dbReference type="GO" id="GO:0040029">
    <property type="term" value="P:epigenetic regulation of gene expression"/>
    <property type="evidence" value="ECO:0007669"/>
    <property type="project" value="TreeGrafter"/>
</dbReference>
<dbReference type="Proteomes" id="UP000449547">
    <property type="component" value="Unassembled WGS sequence"/>
</dbReference>
<evidence type="ECO:0000256" key="10">
    <source>
        <dbReference type="PIRNR" id="PIRNR037919"/>
    </source>
</evidence>
<dbReference type="RefSeq" id="XP_034010947.1">
    <property type="nucleotide sequence ID" value="XM_034157062.1"/>
</dbReference>
<dbReference type="PIRSF" id="PIRSF037919">
    <property type="entry name" value="HDAC_II_yeast"/>
    <property type="match status" value="1"/>
</dbReference>
<dbReference type="GO" id="GO:0031078">
    <property type="term" value="F:histone H3K14 deacetylase activity, hydrolytic mechanism"/>
    <property type="evidence" value="ECO:0007669"/>
    <property type="project" value="UniProtKB-UniRule"/>
</dbReference>
<reference evidence="14 15" key="1">
    <citation type="submission" date="2019-07" db="EMBL/GenBank/DDBJ databases">
        <title>Genome assembly of two rare yeast pathogens: Diutina rugosa and Trichomonascus ciferrii.</title>
        <authorList>
            <person name="Mixao V."/>
            <person name="Saus E."/>
            <person name="Hansen A."/>
            <person name="Lass-Flor C."/>
            <person name="Gabaldon T."/>
        </authorList>
    </citation>
    <scope>NUCLEOTIDE SEQUENCE [LARGE SCALE GENOMIC DNA]</scope>
    <source>
        <strain evidence="14 15">CBS 613</strain>
    </source>
</reference>
<keyword evidence="7 10" id="KW-0804">Transcription</keyword>
<dbReference type="InterPro" id="IPR017321">
    <property type="entry name" value="Hist_deAcase_II_yeast"/>
</dbReference>
<sequence>MNGTSTKRPLEGDHADEPESVASVEVNAIVAEPEEKRIKLEDDDVVGSDSAADDNTAIVPVRDPDLFYTPLRTGLVYDVRMRYHAKIFTSYFEYIDPHPEDPRRIYRIYKRLAEAGLITDPKLAGIDDIGPLMVKIPVREALADEILQVHSEDHLKYIASTESMTRDQLLEETERGDSIYVNNDSYISAKLSCGGTIEACKAVIEGRVKNSLAIVRPPGHHAEPETPGGFCLFSNVAVAAKNMLSRFPESVRRIVIVDWDIHHGNGTQKSFWDDPRVLYISLHRYENGKFYPGTKYGGADMVGEGAGEGYSLNIPWNQAGMTDADYVYAFNRVIVPVIGEFDPDLIIVSSGFDAADGDIIGGCHVTPTGYGAMTHMLKGLARGKIAVILEGGYNLESIAKSALGVAKVLVGEPPDNTISTQPSADAVEVVDMVMKIQSKYWKCLRHGIPDHSFDDVFDVGVENAGETNVNQTAPPLNVADSVRRSQHFDLSQRYGFVSVPIVANLAVDEIGKGFFTCDLPTNLDEVVLATKNVYDSEILVVNIHDPPEVWANINPVNGTIEPNSSVVLSYPMTTLIDRVNKEVEPSLASTVGYIDIDIPSFPVTLPGPSGASTQASMSTYNPQVFASDLLVYLWDNFFAYFGSLKKLVFVGYGDCYQSIVHLYGKRPSSEIKDLVRATVAFVNRTPLKSLVPVMDESLTEWFYQNSVIFTSSQNPCWQSTKDTEEKRPRRRFGRVLKSKSDGLFDVVTEKFDEGCDFLLDAIEE</sequence>
<dbReference type="InterPro" id="IPR023696">
    <property type="entry name" value="Ureohydrolase_dom_sf"/>
</dbReference>
<evidence type="ECO:0000256" key="9">
    <source>
        <dbReference type="ARBA" id="ARBA00048287"/>
    </source>
</evidence>
<dbReference type="InterPro" id="IPR019154">
    <property type="entry name" value="Arb2-like_domain"/>
</dbReference>
<evidence type="ECO:0000259" key="12">
    <source>
        <dbReference type="Pfam" id="PF00850"/>
    </source>
</evidence>
<dbReference type="OMA" id="VIIDWDI"/>
<dbReference type="InterPro" id="IPR037138">
    <property type="entry name" value="His_deacetylse_dom_sf"/>
</dbReference>
<comment type="similarity">
    <text evidence="2 10">Belongs to the histone deacetylase family. HD type 2 subfamily.</text>
</comment>
<evidence type="ECO:0000256" key="6">
    <source>
        <dbReference type="ARBA" id="ARBA00023015"/>
    </source>
</evidence>
<comment type="subcellular location">
    <subcellularLocation>
        <location evidence="1 10">Nucleus</location>
    </subcellularLocation>
</comment>
<evidence type="ECO:0000256" key="11">
    <source>
        <dbReference type="SAM" id="MobiDB-lite"/>
    </source>
</evidence>
<keyword evidence="6 10" id="KW-0805">Transcription regulation</keyword>
<dbReference type="PANTHER" id="PTHR10625">
    <property type="entry name" value="HISTONE DEACETYLASE HDAC1-RELATED"/>
    <property type="match status" value="1"/>
</dbReference>
<name>A0A642UI70_DIURU</name>
<gene>
    <name evidence="14" type="ORF">DIURU_004213</name>
</gene>
<evidence type="ECO:0000256" key="2">
    <source>
        <dbReference type="ARBA" id="ARBA00007738"/>
    </source>
</evidence>
<feature type="domain" description="Histone deacetylase" evidence="12">
    <location>
        <begin position="98"/>
        <end position="408"/>
    </location>
</feature>
<evidence type="ECO:0000313" key="15">
    <source>
        <dbReference type="Proteomes" id="UP000449547"/>
    </source>
</evidence>
<dbReference type="EMBL" id="SWFT01000122">
    <property type="protein sequence ID" value="KAA8899546.1"/>
    <property type="molecule type" value="Genomic_DNA"/>
</dbReference>
<feature type="domain" description="Arb2-like" evidence="13">
    <location>
        <begin position="478"/>
        <end position="764"/>
    </location>
</feature>
<evidence type="ECO:0000256" key="7">
    <source>
        <dbReference type="ARBA" id="ARBA00023163"/>
    </source>
</evidence>
<keyword evidence="4 10" id="KW-0378">Hydrolase</keyword>
<keyword evidence="5 10" id="KW-0156">Chromatin regulator</keyword>
<evidence type="ECO:0000256" key="8">
    <source>
        <dbReference type="ARBA" id="ARBA00023242"/>
    </source>
</evidence>
<accession>A0A642UI70</accession>
<comment type="catalytic activity">
    <reaction evidence="9 10">
        <text>N(6)-acetyl-L-lysyl-[histone] + H2O = L-lysyl-[histone] + acetate</text>
        <dbReference type="Rhea" id="RHEA:58196"/>
        <dbReference type="Rhea" id="RHEA-COMP:9845"/>
        <dbReference type="Rhea" id="RHEA-COMP:11338"/>
        <dbReference type="ChEBI" id="CHEBI:15377"/>
        <dbReference type="ChEBI" id="CHEBI:29969"/>
        <dbReference type="ChEBI" id="CHEBI:30089"/>
        <dbReference type="ChEBI" id="CHEBI:61930"/>
        <dbReference type="EC" id="3.5.1.98"/>
    </reaction>
</comment>
<dbReference type="Gene3D" id="3.40.800.20">
    <property type="entry name" value="Histone deacetylase domain"/>
    <property type="match status" value="1"/>
</dbReference>
<evidence type="ECO:0000256" key="3">
    <source>
        <dbReference type="ARBA" id="ARBA00022491"/>
    </source>
</evidence>
<proteinExistence type="inferred from homology"/>
<evidence type="ECO:0000256" key="1">
    <source>
        <dbReference type="ARBA" id="ARBA00004123"/>
    </source>
</evidence>
<organism evidence="14 15">
    <name type="scientific">Diutina rugosa</name>
    <name type="common">Yeast</name>
    <name type="synonym">Candida rugosa</name>
    <dbReference type="NCBI Taxonomy" id="5481"/>
    <lineage>
        <taxon>Eukaryota</taxon>
        <taxon>Fungi</taxon>
        <taxon>Dikarya</taxon>
        <taxon>Ascomycota</taxon>
        <taxon>Saccharomycotina</taxon>
        <taxon>Pichiomycetes</taxon>
        <taxon>Debaryomycetaceae</taxon>
        <taxon>Diutina</taxon>
    </lineage>
</organism>
<dbReference type="GeneID" id="54782864"/>
<dbReference type="InterPro" id="IPR023801">
    <property type="entry name" value="His_deacetylse_dom"/>
</dbReference>
<evidence type="ECO:0000313" key="14">
    <source>
        <dbReference type="EMBL" id="KAA8899546.1"/>
    </source>
</evidence>
<dbReference type="InterPro" id="IPR000286">
    <property type="entry name" value="HDACs"/>
</dbReference>